<dbReference type="RefSeq" id="XP_023378500.1">
    <property type="nucleotide sequence ID" value="XM_023522732.1"/>
</dbReference>
<dbReference type="Pfam" id="PF12480">
    <property type="entry name" value="GARIL_Rab2_bd"/>
    <property type="match status" value="1"/>
</dbReference>
<name>A0A6P6BU90_PTEVA</name>
<feature type="compositionally biased region" description="Polar residues" evidence="2">
    <location>
        <begin position="544"/>
        <end position="569"/>
    </location>
</feature>
<proteinExistence type="inferred from homology"/>
<evidence type="ECO:0000313" key="5">
    <source>
        <dbReference type="RefSeq" id="XP_023378500.1"/>
    </source>
</evidence>
<accession>A0A6P6BU90</accession>
<dbReference type="KEGG" id="pvp:105304949"/>
<feature type="region of interest" description="Disordered" evidence="2">
    <location>
        <begin position="242"/>
        <end position="301"/>
    </location>
</feature>
<evidence type="ECO:0000256" key="2">
    <source>
        <dbReference type="SAM" id="MobiDB-lite"/>
    </source>
</evidence>
<feature type="region of interest" description="Disordered" evidence="2">
    <location>
        <begin position="799"/>
        <end position="848"/>
    </location>
</feature>
<feature type="compositionally biased region" description="Low complexity" evidence="2">
    <location>
        <begin position="522"/>
        <end position="536"/>
    </location>
</feature>
<keyword evidence="4" id="KW-1185">Reference proteome</keyword>
<feature type="region of interest" description="Disordered" evidence="2">
    <location>
        <begin position="402"/>
        <end position="422"/>
    </location>
</feature>
<dbReference type="Proteomes" id="UP000515202">
    <property type="component" value="Unplaced"/>
</dbReference>
<gene>
    <name evidence="5" type="primary">FAM71E2</name>
</gene>
<dbReference type="InterPro" id="IPR022168">
    <property type="entry name" value="GARIL-like_Rab2B-bd"/>
</dbReference>
<organism evidence="4 5">
    <name type="scientific">Pteropus vampyrus</name>
    <name type="common">Large flying fox</name>
    <dbReference type="NCBI Taxonomy" id="132908"/>
    <lineage>
        <taxon>Eukaryota</taxon>
        <taxon>Metazoa</taxon>
        <taxon>Chordata</taxon>
        <taxon>Craniata</taxon>
        <taxon>Vertebrata</taxon>
        <taxon>Euteleostomi</taxon>
        <taxon>Mammalia</taxon>
        <taxon>Eutheria</taxon>
        <taxon>Laurasiatheria</taxon>
        <taxon>Chiroptera</taxon>
        <taxon>Yinpterochiroptera</taxon>
        <taxon>Pteropodoidea</taxon>
        <taxon>Pteropodidae</taxon>
        <taxon>Pteropodinae</taxon>
        <taxon>Pteropus</taxon>
    </lineage>
</organism>
<dbReference type="GO" id="GO:0005634">
    <property type="term" value="C:nucleus"/>
    <property type="evidence" value="ECO:0007669"/>
    <property type="project" value="TreeGrafter"/>
</dbReference>
<evidence type="ECO:0000313" key="4">
    <source>
        <dbReference type="Proteomes" id="UP000515202"/>
    </source>
</evidence>
<dbReference type="PANTHER" id="PTHR22574">
    <property type="match status" value="1"/>
</dbReference>
<dbReference type="GeneID" id="105304949"/>
<dbReference type="CTD" id="284418"/>
<comment type="similarity">
    <text evidence="1">Belongs to the GARIN family.</text>
</comment>
<dbReference type="PANTHER" id="PTHR22574:SF12">
    <property type="entry name" value="GOLGI-ASSOCIATED RAB2 INTERACTOR PROTEIN 5B"/>
    <property type="match status" value="1"/>
</dbReference>
<feature type="region of interest" description="Disordered" evidence="2">
    <location>
        <begin position="485"/>
        <end position="569"/>
    </location>
</feature>
<dbReference type="AlphaFoldDB" id="A0A6P6BU90"/>
<dbReference type="OrthoDB" id="9837956at2759"/>
<feature type="compositionally biased region" description="Low complexity" evidence="2">
    <location>
        <begin position="800"/>
        <end position="814"/>
    </location>
</feature>
<sequence length="937" mass="103238">MNRFRNIRHLDPLPGPPKWVPTLGQLQKTLQKGEYLPLRPLPMFESNFVQVTNRGAPVYVHHKTNHLTMGVAASLPGLVLPDLLLIARPPEGRDCSNLVLTRMIPLDLVHLYVHNLSAWRLKLRLITGRYYYLELDAPDSEVAFLFDRWVHLIHLLREPATAWAPRTLHTAPMDLALVAPPASTWRLQDQSHTKRSVMIVEPTFPYKMMTTRKKRKAKTLKRRFKSQAVGDSLPIIWSQLEQADTRKKSREKRSHSDHSLHRSQTKLQVSGEHTPPSACVKGPKLQPPLPQGSGCSPFSQGSPASLSGPSSCCLSKSDPAVVVGGLFESPSQCISEDSRDISLLGSFNHIDAYLWQQDVEDLIDPESSTLSSNSLCQATYSPNFYLPAPYSSVPRHKEKARPLGSVQRLWPPPSQKTPSVPATSWKAPFILDQSQKVSAVPAPSQKAPARLAAPHKTPIVASVPQKAPVIPGPSQKALTVPAISHKTPDIPAPSRKTPTIPGPSKKTPGVPAIAQKAPAISAPSRKAPPALALPPKTTSPPVPNQKSLSLSTRSQKALTSPTQYQLTSDPANLGMLPMGRHGGDVLERNQLEGKRESVVLVGTQETKVVELRAHKTSLELPFTTTKKESKEVMISKVREITLDGLKSKGKLEDKVQRTKEGKSLDMTGFKSKEVQKQKKWVTTQELAVERAPREHSRPFSVEGLTLAKLMIMAKSKEPTLRPELVSLPSWLLTPQVSPMSRMGTEPLSPSQVLEGTPVVVREQPWLGPWEKGSENLWVEETSHPWAEVEVEGLLSEQKGPSKVSSCSKCTPSSPKMDRASQDPIPLPSTRWEDIGVSPKPERSQETMGMPGQHPLAMMGSSLEILLPKLLEIESLRDTANRVEKMKKELGVFTPSPRYLGKTGPLELSARRCHGGDKGLNEAGLRENRKQGIICCNP</sequence>
<feature type="domain" description="Golgi associated RAB2 interactor protein-like Rab2B-binding" evidence="3">
    <location>
        <begin position="98"/>
        <end position="165"/>
    </location>
</feature>
<reference evidence="5" key="1">
    <citation type="submission" date="2025-08" db="UniProtKB">
        <authorList>
            <consortium name="RefSeq"/>
        </authorList>
    </citation>
    <scope>IDENTIFICATION</scope>
    <source>
        <tissue evidence="5">Kidney</tissue>
    </source>
</reference>
<evidence type="ECO:0000259" key="3">
    <source>
        <dbReference type="Pfam" id="PF12480"/>
    </source>
</evidence>
<protein>
    <submittedName>
        <fullName evidence="5">Protein FAM71E2</fullName>
    </submittedName>
</protein>
<evidence type="ECO:0000256" key="1">
    <source>
        <dbReference type="ARBA" id="ARBA00038379"/>
    </source>
</evidence>